<keyword evidence="2" id="KW-1185">Reference proteome</keyword>
<gene>
    <name evidence="1" type="ORF">LHJ74_14720</name>
</gene>
<accession>A0ABT2JUW7</accession>
<proteinExistence type="predicted"/>
<organism evidence="1 2">
    <name type="scientific">Streptomyces gossypii</name>
    <dbReference type="NCBI Taxonomy" id="2883101"/>
    <lineage>
        <taxon>Bacteria</taxon>
        <taxon>Bacillati</taxon>
        <taxon>Actinomycetota</taxon>
        <taxon>Actinomycetes</taxon>
        <taxon>Kitasatosporales</taxon>
        <taxon>Streptomycetaceae</taxon>
        <taxon>Streptomyces</taxon>
    </lineage>
</organism>
<dbReference type="RefSeq" id="WP_260218472.1">
    <property type="nucleotide sequence ID" value="NZ_JAJAGO010000006.1"/>
</dbReference>
<dbReference type="EMBL" id="JAJAGO010000006">
    <property type="protein sequence ID" value="MCT2591145.1"/>
    <property type="molecule type" value="Genomic_DNA"/>
</dbReference>
<comment type="caution">
    <text evidence="1">The sequence shown here is derived from an EMBL/GenBank/DDBJ whole genome shotgun (WGS) entry which is preliminary data.</text>
</comment>
<protein>
    <submittedName>
        <fullName evidence="1">Uncharacterized protein</fullName>
    </submittedName>
</protein>
<dbReference type="Proteomes" id="UP001156389">
    <property type="component" value="Unassembled WGS sequence"/>
</dbReference>
<sequence>MEALGRTLNVVPTADGVYANARDCSAVTFVCTGADTYTITEATDAAGTGAQSLVVVDHYYANTSAAGAAAWTHEEQTAAAAVTIAAGVAVIEVSTKALSDGFTHLACASTAAGLVTAVTSDLAVQRAPQNLPAVAA</sequence>
<evidence type="ECO:0000313" key="2">
    <source>
        <dbReference type="Proteomes" id="UP001156389"/>
    </source>
</evidence>
<evidence type="ECO:0000313" key="1">
    <source>
        <dbReference type="EMBL" id="MCT2591145.1"/>
    </source>
</evidence>
<reference evidence="1 2" key="1">
    <citation type="submission" date="2021-10" db="EMBL/GenBank/DDBJ databases">
        <title>Streptomyces gossypii sp. nov., isolated from soil collected from cotton field.</title>
        <authorList>
            <person name="Ge X."/>
            <person name="Chen X."/>
            <person name="Liu W."/>
        </authorList>
    </citation>
    <scope>NUCLEOTIDE SEQUENCE [LARGE SCALE GENOMIC DNA]</scope>
    <source>
        <strain evidence="1 2">N2-109</strain>
    </source>
</reference>
<name>A0ABT2JUW7_9ACTN</name>